<dbReference type="Pfam" id="PF00211">
    <property type="entry name" value="Guanylate_cyc"/>
    <property type="match status" value="1"/>
</dbReference>
<dbReference type="SMART" id="SM00044">
    <property type="entry name" value="CYCc"/>
    <property type="match status" value="1"/>
</dbReference>
<evidence type="ECO:0000259" key="3">
    <source>
        <dbReference type="PROSITE" id="PS50885"/>
    </source>
</evidence>
<dbReference type="InterPro" id="IPR029787">
    <property type="entry name" value="Nucleotide_cyclase"/>
</dbReference>
<dbReference type="GO" id="GO:0004016">
    <property type="term" value="F:adenylate cyclase activity"/>
    <property type="evidence" value="ECO:0007669"/>
    <property type="project" value="UniProtKB-EC"/>
</dbReference>
<evidence type="ECO:0000313" key="5">
    <source>
        <dbReference type="Proteomes" id="UP000094769"/>
    </source>
</evidence>
<dbReference type="GO" id="GO:0035556">
    <property type="term" value="P:intracellular signal transduction"/>
    <property type="evidence" value="ECO:0007669"/>
    <property type="project" value="InterPro"/>
</dbReference>
<sequence length="481" mass="53450">MINWFVRLFRKAPVPIAIKWTIYIGTLITMVMGVLGWFLITQQTSFHMREVKGFGEVLVEQLAHSASEPLLADDQFNLQGLVSRQTQNDKVVGAAIVPSEKPWITSGNVPHQLPGSEELLPMIWSWRDEGNIRHPAITFFSPIKFRDVIAGHAMITLDRQFLDRNQQRTIGIIGYATFGLILIAAILSYVLSKRLSRPITLLAQAGQKPEAGLLVSPMETDRHDEIGQVYAHFDRMSAGLLEKRQVEDALSRYVSPVVAEKILSNLSQPRLANQEMEGSILFCDIVGFTRLSEDLPADEVASLLNLYLGAIADSAHRCRGVVDKFIGDSAMILFGVPEADKEHGQQAIRCAWLIQAMVRHINKKRRQAGKEPIMLRIGINSGTMLAGNIGIPDRLEYTVVGDTVNLASRLCGAAPVDGIMMSQATAAFPGVSHMVELHKQPTLKIRGKKNLVTPYIAGTPSREFGQWLLRTMAYILKKQVR</sequence>
<dbReference type="Gene3D" id="6.10.340.10">
    <property type="match status" value="1"/>
</dbReference>
<dbReference type="Pfam" id="PF00672">
    <property type="entry name" value="HAMP"/>
    <property type="match status" value="1"/>
</dbReference>
<dbReference type="RefSeq" id="WP_154723074.1">
    <property type="nucleotide sequence ID" value="NZ_MARB01000009.1"/>
</dbReference>
<dbReference type="CDD" id="cd06225">
    <property type="entry name" value="HAMP"/>
    <property type="match status" value="1"/>
</dbReference>
<dbReference type="InterPro" id="IPR001054">
    <property type="entry name" value="A/G_cyclase"/>
</dbReference>
<dbReference type="EMBL" id="MARB01000009">
    <property type="protein sequence ID" value="ODJ87887.1"/>
    <property type="molecule type" value="Genomic_DNA"/>
</dbReference>
<keyword evidence="1" id="KW-0472">Membrane</keyword>
<dbReference type="GO" id="GO:0016020">
    <property type="term" value="C:membrane"/>
    <property type="evidence" value="ECO:0007669"/>
    <property type="project" value="InterPro"/>
</dbReference>
<dbReference type="GO" id="GO:0006171">
    <property type="term" value="P:cAMP biosynthetic process"/>
    <property type="evidence" value="ECO:0007669"/>
    <property type="project" value="TreeGrafter"/>
</dbReference>
<dbReference type="SMART" id="SM00304">
    <property type="entry name" value="HAMP"/>
    <property type="match status" value="1"/>
</dbReference>
<dbReference type="InterPro" id="IPR003660">
    <property type="entry name" value="HAMP_dom"/>
</dbReference>
<accession>A0A7Z0VLI7</accession>
<dbReference type="PANTHER" id="PTHR43081:SF1">
    <property type="entry name" value="ADENYLATE CYCLASE, TERMINAL-DIFFERENTIATION SPECIFIC"/>
    <property type="match status" value="1"/>
</dbReference>
<evidence type="ECO:0000256" key="1">
    <source>
        <dbReference type="SAM" id="Phobius"/>
    </source>
</evidence>
<dbReference type="PROSITE" id="PS50885">
    <property type="entry name" value="HAMP"/>
    <property type="match status" value="1"/>
</dbReference>
<keyword evidence="1" id="KW-1133">Transmembrane helix</keyword>
<dbReference type="PANTHER" id="PTHR43081">
    <property type="entry name" value="ADENYLATE CYCLASE, TERMINAL-DIFFERENTIATION SPECIFIC-RELATED"/>
    <property type="match status" value="1"/>
</dbReference>
<proteinExistence type="predicted"/>
<dbReference type="EC" id="4.6.1.1" evidence="4"/>
<name>A0A7Z0VLI7_9GAMM</name>
<keyword evidence="4" id="KW-0456">Lyase</keyword>
<dbReference type="SUPFAM" id="SSF55073">
    <property type="entry name" value="Nucleotide cyclase"/>
    <property type="match status" value="1"/>
</dbReference>
<protein>
    <submittedName>
        <fullName evidence="4">Adenylate cyclase 1</fullName>
        <ecNumber evidence="4">4.6.1.1</ecNumber>
    </submittedName>
</protein>
<feature type="transmembrane region" description="Helical" evidence="1">
    <location>
        <begin position="20"/>
        <end position="40"/>
    </location>
</feature>
<dbReference type="PROSITE" id="PS50125">
    <property type="entry name" value="GUANYLATE_CYCLASE_2"/>
    <property type="match status" value="1"/>
</dbReference>
<feature type="transmembrane region" description="Helical" evidence="1">
    <location>
        <begin position="169"/>
        <end position="191"/>
    </location>
</feature>
<dbReference type="AlphaFoldDB" id="A0A7Z0VLI7"/>
<dbReference type="CDD" id="cd07302">
    <property type="entry name" value="CHD"/>
    <property type="match status" value="1"/>
</dbReference>
<evidence type="ECO:0000259" key="2">
    <source>
        <dbReference type="PROSITE" id="PS50125"/>
    </source>
</evidence>
<reference evidence="4 5" key="1">
    <citation type="submission" date="2016-06" db="EMBL/GenBank/DDBJ databases">
        <title>Genome sequence of endosymbiont of Candidatus Endolucinida thiodiazotropha.</title>
        <authorList>
            <person name="Poehlein A."/>
            <person name="Koenig S."/>
            <person name="Heiden S.E."/>
            <person name="Thuermer A."/>
            <person name="Voget S."/>
            <person name="Daniel R."/>
            <person name="Markert S."/>
            <person name="Gros O."/>
            <person name="Schweder T."/>
        </authorList>
    </citation>
    <scope>NUCLEOTIDE SEQUENCE [LARGE SCALE GENOMIC DNA]</scope>
    <source>
        <strain evidence="4 5">COS</strain>
    </source>
</reference>
<keyword evidence="1" id="KW-0812">Transmembrane</keyword>
<dbReference type="InterPro" id="IPR050697">
    <property type="entry name" value="Adenylyl/Guanylyl_Cyclase_3/4"/>
</dbReference>
<dbReference type="Gene3D" id="3.30.70.1230">
    <property type="entry name" value="Nucleotide cyclase"/>
    <property type="match status" value="1"/>
</dbReference>
<keyword evidence="5" id="KW-1185">Reference proteome</keyword>
<dbReference type="Proteomes" id="UP000094769">
    <property type="component" value="Unassembled WGS sequence"/>
</dbReference>
<feature type="domain" description="HAMP" evidence="3">
    <location>
        <begin position="193"/>
        <end position="245"/>
    </location>
</feature>
<feature type="domain" description="Guanylate cyclase" evidence="2">
    <location>
        <begin position="279"/>
        <end position="411"/>
    </location>
</feature>
<dbReference type="OrthoDB" id="9806704at2"/>
<evidence type="ECO:0000313" key="4">
    <source>
        <dbReference type="EMBL" id="ODJ87887.1"/>
    </source>
</evidence>
<organism evidence="4 5">
    <name type="scientific">Candidatus Thiodiazotropha endolucinida</name>
    <dbReference type="NCBI Taxonomy" id="1655433"/>
    <lineage>
        <taxon>Bacteria</taxon>
        <taxon>Pseudomonadati</taxon>
        <taxon>Pseudomonadota</taxon>
        <taxon>Gammaproteobacteria</taxon>
        <taxon>Chromatiales</taxon>
        <taxon>Sedimenticolaceae</taxon>
        <taxon>Candidatus Thiodiazotropha</taxon>
    </lineage>
</organism>
<gene>
    <name evidence="4" type="primary">cyaA_3</name>
    <name evidence="4" type="ORF">CODIS_19950</name>
</gene>
<comment type="caution">
    <text evidence="4">The sequence shown here is derived from an EMBL/GenBank/DDBJ whole genome shotgun (WGS) entry which is preliminary data.</text>
</comment>